<name>A0ABR2VPK6_9FUNG</name>
<evidence type="ECO:0000256" key="2">
    <source>
        <dbReference type="SAM" id="SignalP"/>
    </source>
</evidence>
<keyword evidence="4" id="KW-1185">Reference proteome</keyword>
<feature type="region of interest" description="Disordered" evidence="1">
    <location>
        <begin position="25"/>
        <end position="72"/>
    </location>
</feature>
<dbReference type="EMBL" id="JASJQH010008540">
    <property type="protein sequence ID" value="KAK9688163.1"/>
    <property type="molecule type" value="Genomic_DNA"/>
</dbReference>
<evidence type="ECO:0000313" key="4">
    <source>
        <dbReference type="Proteomes" id="UP001479436"/>
    </source>
</evidence>
<accession>A0ABR2VPK6</accession>
<dbReference type="Proteomes" id="UP001479436">
    <property type="component" value="Unassembled WGS sequence"/>
</dbReference>
<reference evidence="3 4" key="1">
    <citation type="submission" date="2023-04" db="EMBL/GenBank/DDBJ databases">
        <title>Genome of Basidiobolus ranarum AG-B5.</title>
        <authorList>
            <person name="Stajich J.E."/>
            <person name="Carter-House D."/>
            <person name="Gryganskyi A."/>
        </authorList>
    </citation>
    <scope>NUCLEOTIDE SEQUENCE [LARGE SCALE GENOMIC DNA]</scope>
    <source>
        <strain evidence="3 4">AG-B5</strain>
    </source>
</reference>
<gene>
    <name evidence="3" type="ORF">K7432_014499</name>
</gene>
<feature type="chain" id="PRO_5045674048" evidence="2">
    <location>
        <begin position="20"/>
        <end position="173"/>
    </location>
</feature>
<organism evidence="3 4">
    <name type="scientific">Basidiobolus ranarum</name>
    <dbReference type="NCBI Taxonomy" id="34480"/>
    <lineage>
        <taxon>Eukaryota</taxon>
        <taxon>Fungi</taxon>
        <taxon>Fungi incertae sedis</taxon>
        <taxon>Zoopagomycota</taxon>
        <taxon>Entomophthoromycotina</taxon>
        <taxon>Basidiobolomycetes</taxon>
        <taxon>Basidiobolales</taxon>
        <taxon>Basidiobolaceae</taxon>
        <taxon>Basidiobolus</taxon>
    </lineage>
</organism>
<comment type="caution">
    <text evidence="3">The sequence shown here is derived from an EMBL/GenBank/DDBJ whole genome shotgun (WGS) entry which is preliminary data.</text>
</comment>
<proteinExistence type="predicted"/>
<protein>
    <submittedName>
        <fullName evidence="3">Uncharacterized protein</fullName>
    </submittedName>
</protein>
<evidence type="ECO:0000256" key="1">
    <source>
        <dbReference type="SAM" id="MobiDB-lite"/>
    </source>
</evidence>
<feature type="compositionally biased region" description="Low complexity" evidence="1">
    <location>
        <begin position="33"/>
        <end position="72"/>
    </location>
</feature>
<feature type="signal peptide" evidence="2">
    <location>
        <begin position="1"/>
        <end position="19"/>
    </location>
</feature>
<keyword evidence="2" id="KW-0732">Signal</keyword>
<sequence length="173" mass="17954">MKLSSVAMMSLMTLGAVYSQENIDSSINPNDPTSAQTTLTSTISSTTENSTTALTQTTPTSTTSSTTENSTTALTQTTFPSYVYVSLPSVDSVFGIHIPTTGGKPVATLANGDVINSVVITKTLTVSSEDVVALATASYVSRVPTPTSSSTVNLMNPLTISVLLLSVLSVMYI</sequence>
<evidence type="ECO:0000313" key="3">
    <source>
        <dbReference type="EMBL" id="KAK9688163.1"/>
    </source>
</evidence>